<keyword evidence="1" id="KW-0812">Transmembrane</keyword>
<evidence type="ECO:0000313" key="2">
    <source>
        <dbReference type="EMBL" id="MDF3299316.1"/>
    </source>
</evidence>
<keyword evidence="1" id="KW-1133">Transmembrane helix</keyword>
<organism evidence="2 3">
    <name type="scientific">Streptomyces tropicalis</name>
    <dbReference type="NCBI Taxonomy" id="3034234"/>
    <lineage>
        <taxon>Bacteria</taxon>
        <taxon>Bacillati</taxon>
        <taxon>Actinomycetota</taxon>
        <taxon>Actinomycetes</taxon>
        <taxon>Kitasatosporales</taxon>
        <taxon>Streptomycetaceae</taxon>
        <taxon>Streptomyces</taxon>
    </lineage>
</organism>
<dbReference type="Proteomes" id="UP001221150">
    <property type="component" value="Unassembled WGS sequence"/>
</dbReference>
<dbReference type="RefSeq" id="WP_276108874.1">
    <property type="nucleotide sequence ID" value="NZ_JARJBB010000005.1"/>
</dbReference>
<protein>
    <recommendedName>
        <fullName evidence="4">Integral membrane protein</fullName>
    </recommendedName>
</protein>
<keyword evidence="1" id="KW-0472">Membrane</keyword>
<evidence type="ECO:0008006" key="4">
    <source>
        <dbReference type="Google" id="ProtNLM"/>
    </source>
</evidence>
<gene>
    <name evidence="2" type="ORF">P3H78_11845</name>
</gene>
<sequence length="190" mass="20325">MTRRTGVWLWRWRSNPLRRTSDVVEAWLLLAACVLAVAGGLLSAVLTSGVMQRSADRVRAESRPMAAELTAEATHGPARPSSAALVWGTVRWTDRDGTAHTGRARVPAAARPGNQVTVWTNGRGRLTSPPASAADATFQAALGGLWAGTAAVGAVLGGVKLVRGRLDRHRMAQWAEEWALVDSQWGRKTG</sequence>
<dbReference type="PANTHER" id="PTHR42305:SF1">
    <property type="entry name" value="MEMBRANE PROTEIN RV1733C-RELATED"/>
    <property type="match status" value="1"/>
</dbReference>
<feature type="transmembrane region" description="Helical" evidence="1">
    <location>
        <begin position="26"/>
        <end position="47"/>
    </location>
</feature>
<accession>A0ABT6A4K6</accession>
<evidence type="ECO:0000313" key="3">
    <source>
        <dbReference type="Proteomes" id="UP001221150"/>
    </source>
</evidence>
<keyword evidence="3" id="KW-1185">Reference proteome</keyword>
<comment type="caution">
    <text evidence="2">The sequence shown here is derived from an EMBL/GenBank/DDBJ whole genome shotgun (WGS) entry which is preliminary data.</text>
</comment>
<proteinExistence type="predicted"/>
<evidence type="ECO:0000256" key="1">
    <source>
        <dbReference type="SAM" id="Phobius"/>
    </source>
</evidence>
<name>A0ABT6A4K6_9ACTN</name>
<dbReference type="PANTHER" id="PTHR42305">
    <property type="entry name" value="MEMBRANE PROTEIN RV1733C-RELATED"/>
    <property type="match status" value="1"/>
</dbReference>
<dbReference type="EMBL" id="JARJBB010000005">
    <property type="protein sequence ID" value="MDF3299316.1"/>
    <property type="molecule type" value="Genomic_DNA"/>
</dbReference>
<dbReference type="InterPro" id="IPR039708">
    <property type="entry name" value="MT1774/Rv1733c-like"/>
</dbReference>
<reference evidence="2 3" key="1">
    <citation type="submission" date="2023-03" db="EMBL/GenBank/DDBJ databases">
        <title>Draft genome sequence of Streptomyces sp. K1PA1 isolated from peat swamp forest in Thailand.</title>
        <authorList>
            <person name="Klaysubun C."/>
            <person name="Duangmal K."/>
        </authorList>
    </citation>
    <scope>NUCLEOTIDE SEQUENCE [LARGE SCALE GENOMIC DNA]</scope>
    <source>
        <strain evidence="2 3">K1PA1</strain>
    </source>
</reference>